<protein>
    <submittedName>
        <fullName evidence="2">TPR domain protein, putative component of TonB system</fullName>
    </submittedName>
</protein>
<name>A0A0F6SFG2_9BACT</name>
<organism evidence="2 3">
    <name type="scientific">Sandaracinus amylolyticus</name>
    <dbReference type="NCBI Taxonomy" id="927083"/>
    <lineage>
        <taxon>Bacteria</taxon>
        <taxon>Pseudomonadati</taxon>
        <taxon>Myxococcota</taxon>
        <taxon>Polyangia</taxon>
        <taxon>Polyangiales</taxon>
        <taxon>Sandaracinaceae</taxon>
        <taxon>Sandaracinus</taxon>
    </lineage>
</organism>
<dbReference type="STRING" id="927083.DB32_004038"/>
<evidence type="ECO:0000313" key="3">
    <source>
        <dbReference type="Proteomes" id="UP000034883"/>
    </source>
</evidence>
<dbReference type="Gene3D" id="1.25.40.10">
    <property type="entry name" value="Tetratricopeptide repeat domain"/>
    <property type="match status" value="16"/>
</dbReference>
<feature type="repeat" description="TPR" evidence="1">
    <location>
        <begin position="2713"/>
        <end position="2746"/>
    </location>
</feature>
<feature type="repeat" description="TPR" evidence="1">
    <location>
        <begin position="3686"/>
        <end position="3719"/>
    </location>
</feature>
<dbReference type="KEGG" id="samy:DB32_004038"/>
<dbReference type="InterPro" id="IPR019734">
    <property type="entry name" value="TPR_rpt"/>
</dbReference>
<sequence length="3731" mass="417596">MLGLLQEDPDHSEALRELREAIESGDAARLGSDPLRLISAARRGHQERAETWTAAQLLDLEATLSAQDPDREAQLRKELARIHREELLDDEAAMAAYERAKALRPGDDEIAEAIDALAASEQNWKEIAKRFVDEAETSSDASLRTSLLASAGTLVWKHKKRGRDKDTDRLFLQALESDAGDPRANKLYEQILRKREKWAELAQVLLDAAEKTRSRDDRIGFYLRAARVLGRRLESAERAAACYERILDFVPGHPEAMRFLVEFFTQREQWDHLVALYDDALRGRQKLESEQGILLQIGMVHWRFRGSPAEAEPYFARLRKVEPAHPGMLAFYREHLPQTGDHAKLLTVLGDAQRVTTDARLKVELSVELARAAQASGAADRAIDAWKTVQRQDPRNPEALRALRELYRQTEKWNALVEVLKGEVDSLPADSVSERVALLREMVVIYRDHLRLDVMVINSWNAILALAPDDGDALEALAATYEQMGRWNDLIQVLTRKADAAKEPREQVALYMRVARLWIERFANYNQATRPLELVIERDPGNRDALAQLKDIYTKKRAWKQLFDVQRAEAELASDPDARHAMRIELARVAGERLHRHADAISLWKEVLGHEPSHAEALDALEKLAEREKDWSTLGEVLERRVRALENNGAAPDDKERIKLLTKLGILYGEQAKDPAKAASAWKRVLAADPKNGRALRTLRESFVAAGDWEGLEALYAEQNDWDGLAEVLGNAADRSDSAEQKIALSFRAAAVYEERIEEPHRAFRSYERVLAADPVNERAARKLIALYEKDEKWSRLPALYEVVLAAIDPQEIEERVALLSRLRVIAGDHLNDAQAAFRHQLEAWTLAPASSEVRDALWSATEKASAWDRLANALAARLEKAPSEERLWLRRSIARVAGERLGDVERAIAQLRDIVADDPHDAEAIKSLDRIYRSGSRWSALRGLLLARIEHEMDETERWVLLHELAKLEQSELGDEASAAEHWRAALAIDPSDREALLALDRLAERAGRWIEVIELAKQRRELAQSDDEKVELTTRIGELLVERTPDVAAAIDELATVLASRKADRRAIAALETLLAGDALDAAQRDAVARLLEGAYEAAGEWSKLRASVQRRLASTTDAEEKRQLRLRFAELSSSRVDDPESAYAALESAFLDAPADQSIWERLFAAADRAHKHEHLAQAIATAIEAGEMPAEDLTRLAEKVAQIYDVVLGRPADAEPFHRRVLAGDPQSEPSFLALKELYTNAERWDDLQVLYRNRIAQTVDADAKLDLLLQVCFLFEELIDDPELAIRAYRDVLELEPGHAASRRALERLYERTQRWRDLAALLEQEIIEGTGDVTSLTFRLGALHESKLGEPAQAVDRYEAVIRLDGDHEGARSALERLLSDRQQRHRIALILEPVHEQRRAWADLARVLEVQLEQIHDPGTRLSLLTRIAEIHENRLANNEAALGAWSRAVECDPADGGARAELARVATMQSADARRAAVLERAIDSVEGQPSLQSELLLEVATLWDDKLADVERAERAYERLVEVASDDPEMVLRASRSLERIHSSRGDHAKLAADLRRQAKLENEAGTRRALLVRLAELLETKQNDLEGAIAVHNERLELDPDDVGALAALERLYEQLARWQPLIGVLQSRDALASGDTERKQIALRIGAIWDEKLTDRDNAIVAYNEVIERFGPDHAALAALTRLYEQAERWSDLLEVVQMVHDLVPGAAEKAQLRFHAAELMRKRTGELERAIETYAEVLDSLPSHEGAVTALREVMSDPASSSRLAAARVLRPRFEAQGSYPALLDALDVLAESDDPSERLSALRRAAEVADIGLNEPGRAFDLASRALRAGLGEPDVNVLLSEVERLAASSDRWADYVALLRDVAPDVGDGELQIDSYRKIADTARRRLNDPELARGYYQRILDHQPDHAGALDALEQMTAEAGDHAALLDVLRRKSELASGRDRVTLLMRQAELCETKTGELPSAIDALEQVLSEDPAHAPAYVALERLYANAERWSDLAALFERMLEQRVGFAVEVRFKLGRLHREKLDDVSTAIEQFREALSLGAPHEPTVEQLQDLMRTNEEHRASAAAILEPIYLTRLAWPRVVEALEARLSGETELEGRKALLQRLGQVHEDYLEDLDGAMTVYARLFREDPRDEGAWETLSRLAKVLERWDRLADTYRGAIEESGVEDETTQRLAVMAAQLYDQRTNDAAKAAELYRKALRFSPEDQSTFRALESLLRRTSQWDSLLELYDEQAQVAPSDADRVSLLEKTALVLRDQKDEPDRAIEAFREVIAIEPAHAGATVALDALLTSRERWHDLSDHLRHRIDLTTDAKQAADLKHRLAVLSAEKLGDKTAAIDLLEDVTRDDPRHLPAVTELERLVTDPEHQLRIIQILEPIYQATDQWKKRIAVHEAQVALSDDALDRVRLLQEIARLHEERGRDRSLAFHAMARAMALDPGNEEVRAEVDRLGATLEIWNELVIAYEQAIAASTDPATTSSLLGTVARLHDEKRGDPRAAIVTYERLAEHDPEDASPLDALEALHTMVGDWRGMVDVLKRKVDRSYDPVERGELLRRAGSVMEDLLGDRGGAIVIYKQAVAEDPNDAVALESLDRLFSDANDHASLAEVLKRRVELEQEPELRAEVGLRLGQLAEEFLRDAETAIEAFVRVLEDQPGETTAVTSLARLYERQAMWPELLENLRLQAGMASDAPARVTLLHRAAEVLERELDDTPEAIESYRQVLEIDPRHEATLASLLRIVRLEDHRQAASEILLPLLREQGRWDDLAQVLELTAEASGDPIDKRDGLRALAEVHEQGRRDANAAFESYRRALAEDPSDLRTADDLERLAAQLGAWDRVADVFAARGSSALDPEIAKNLYGRLARIAEEKLGDDARAIEAYRRSLEQVGDDEDALGALDRLYLKSQSWPDLAEVLERRVQLANDGAARIDLLVRLGSLRWERQNDRHAAFTSFQEVLEAQPDEPRAIGAVEGLLADEDLAAQAVDALDAAYRRTSSTQKMAALYDVRVRLAEDGGERVALLQELAQLQENELRDPSAALATTVRAFEIDRRDEGLLGELERLAAIVSGWESLRGLIERVTSGGDDLDAVTRRDLELRAAGWYRDRLGDPGAAEGALRRAIAADRETADAHAQLVELLRAPSREAELVAALRAWSEVEYDELAKKERLREAARLAESALGDATQAITLHDAILETDGSDALALDDLIRLRMGAGAWPEVVELLERRIDVESDPDRRVELRRQLAHALAGPVGDPARAIEAWRAVIDEVATDLDAIGELETLYESAERWSDLEELIQRRLDIAETPADRIAARVRLARLSETRFGRRAEAIEQLHEILGEDPHNADALDELERLYAADGRQAELVDLLERRVADARDAETELDVLGRLAEARETGGETDAAAEVHQRILDRDPSREGSLRALARLHAAAGRHAEAADAIERLLPTLAPAERREESFRLVELATSKLNDQARAERALRGLHEDDPSDAEVRTRLKALYERTQRWAELAHMLALDEASFTKPADRIALFKRIADLHATKLSDAAGAASWLERAVQLEPDNRDVLLPLCDLYIAAGRQSDAIPVLEKIIASYGTRRSKEVALYQHRLGQALEGMGNTTGALNAYDAAFKVDLTNVQILRDLGRLCYTTGDYDRAQKTFRALLLQKLDGQSGITKGDVYFYLGDISAKQGDPKKAISMLERALAEESGHRQASALLSSLKS</sequence>
<keyword evidence="3" id="KW-1185">Reference proteome</keyword>
<dbReference type="InterPro" id="IPR011990">
    <property type="entry name" value="TPR-like_helical_dom_sf"/>
</dbReference>
<dbReference type="SUPFAM" id="SSF48452">
    <property type="entry name" value="TPR-like"/>
    <property type="match status" value="11"/>
</dbReference>
<dbReference type="PANTHER" id="PTHR12558">
    <property type="entry name" value="CELL DIVISION CYCLE 16,23,27"/>
    <property type="match status" value="1"/>
</dbReference>
<gene>
    <name evidence="2" type="ORF">DB32_004038</name>
</gene>
<evidence type="ECO:0000256" key="1">
    <source>
        <dbReference type="PROSITE-ProRule" id="PRU00339"/>
    </source>
</evidence>
<dbReference type="EMBL" id="CP011125">
    <property type="protein sequence ID" value="AKF06889.1"/>
    <property type="molecule type" value="Genomic_DNA"/>
</dbReference>
<dbReference type="Pfam" id="PF14559">
    <property type="entry name" value="TPR_19"/>
    <property type="match status" value="1"/>
</dbReference>
<reference evidence="2 3" key="1">
    <citation type="submission" date="2015-03" db="EMBL/GenBank/DDBJ databases">
        <title>Genome assembly of Sandaracinus amylolyticus DSM 53668.</title>
        <authorList>
            <person name="Sharma G."/>
            <person name="Subramanian S."/>
        </authorList>
    </citation>
    <scope>NUCLEOTIDE SEQUENCE [LARGE SCALE GENOMIC DNA]</scope>
    <source>
        <strain evidence="2 3">DSM 53668</strain>
    </source>
</reference>
<proteinExistence type="predicted"/>
<dbReference type="PROSITE" id="PS50005">
    <property type="entry name" value="TPR"/>
    <property type="match status" value="2"/>
</dbReference>
<dbReference type="Proteomes" id="UP000034883">
    <property type="component" value="Chromosome"/>
</dbReference>
<dbReference type="PANTHER" id="PTHR12558:SF13">
    <property type="entry name" value="CELL DIVISION CYCLE PROTEIN 27 HOMOLOG"/>
    <property type="match status" value="1"/>
</dbReference>
<evidence type="ECO:0000313" key="2">
    <source>
        <dbReference type="EMBL" id="AKF06889.1"/>
    </source>
</evidence>
<dbReference type="SMART" id="SM00028">
    <property type="entry name" value="TPR"/>
    <property type="match status" value="22"/>
</dbReference>
<accession>A0A0F6SFG2</accession>
<dbReference type="Pfam" id="PF13176">
    <property type="entry name" value="TPR_7"/>
    <property type="match status" value="2"/>
</dbReference>
<keyword evidence="1" id="KW-0802">TPR repeat</keyword>